<feature type="transmembrane region" description="Helical" evidence="6">
    <location>
        <begin position="212"/>
        <end position="233"/>
    </location>
</feature>
<keyword evidence="4 6" id="KW-1133">Transmembrane helix</keyword>
<protein>
    <recommendedName>
        <fullName evidence="7">EamA domain-containing protein</fullName>
    </recommendedName>
</protein>
<dbReference type="eggNOG" id="COG0697">
    <property type="taxonomic scope" value="Bacteria"/>
</dbReference>
<feature type="transmembrane region" description="Helical" evidence="6">
    <location>
        <begin position="87"/>
        <end position="112"/>
    </location>
</feature>
<proteinExistence type="inferred from homology"/>
<comment type="similarity">
    <text evidence="2">Belongs to the EamA transporter family.</text>
</comment>
<dbReference type="Proteomes" id="UP000000333">
    <property type="component" value="Chromosome"/>
</dbReference>
<gene>
    <name evidence="8" type="ordered locus">Olsu_0366</name>
</gene>
<feature type="transmembrane region" description="Helical" evidence="6">
    <location>
        <begin position="32"/>
        <end position="51"/>
    </location>
</feature>
<evidence type="ECO:0000256" key="6">
    <source>
        <dbReference type="SAM" id="Phobius"/>
    </source>
</evidence>
<organism evidence="8 9">
    <name type="scientific">Olsenella uli (strain ATCC 49627 / DSM 7084 / CCUG 31166 / CIP 109912 / JCM 12494 / LMG 11480 / NCIMB 702895 / VPI D76D-27C)</name>
    <name type="common">Lactobacillus uli</name>
    <dbReference type="NCBI Taxonomy" id="633147"/>
    <lineage>
        <taxon>Bacteria</taxon>
        <taxon>Bacillati</taxon>
        <taxon>Actinomycetota</taxon>
        <taxon>Coriobacteriia</taxon>
        <taxon>Coriobacteriales</taxon>
        <taxon>Atopobiaceae</taxon>
        <taxon>Olsenella</taxon>
    </lineage>
</organism>
<dbReference type="PANTHER" id="PTHR32322">
    <property type="entry name" value="INNER MEMBRANE TRANSPORTER"/>
    <property type="match status" value="1"/>
</dbReference>
<dbReference type="InterPro" id="IPR050638">
    <property type="entry name" value="AA-Vitamin_Transporters"/>
</dbReference>
<dbReference type="KEGG" id="ols:Olsu_0366"/>
<dbReference type="PANTHER" id="PTHR32322:SF2">
    <property type="entry name" value="EAMA DOMAIN-CONTAINING PROTEIN"/>
    <property type="match status" value="1"/>
</dbReference>
<feature type="domain" description="EamA" evidence="7">
    <location>
        <begin position="9"/>
        <end position="135"/>
    </location>
</feature>
<feature type="transmembrane region" description="Helical" evidence="6">
    <location>
        <begin position="63"/>
        <end position="81"/>
    </location>
</feature>
<evidence type="ECO:0000259" key="7">
    <source>
        <dbReference type="Pfam" id="PF00892"/>
    </source>
</evidence>
<dbReference type="EMBL" id="CP002106">
    <property type="protein sequence ID" value="ADK67490.1"/>
    <property type="molecule type" value="Genomic_DNA"/>
</dbReference>
<dbReference type="AlphaFoldDB" id="E1QYM6"/>
<evidence type="ECO:0000256" key="5">
    <source>
        <dbReference type="ARBA" id="ARBA00023136"/>
    </source>
</evidence>
<evidence type="ECO:0000313" key="8">
    <source>
        <dbReference type="EMBL" id="ADK67490.1"/>
    </source>
</evidence>
<feature type="transmembrane region" description="Helical" evidence="6">
    <location>
        <begin position="119"/>
        <end position="138"/>
    </location>
</feature>
<evidence type="ECO:0000256" key="2">
    <source>
        <dbReference type="ARBA" id="ARBA00007362"/>
    </source>
</evidence>
<dbReference type="InterPro" id="IPR000620">
    <property type="entry name" value="EamA_dom"/>
</dbReference>
<accession>E1QYM6</accession>
<reference evidence="8 9" key="1">
    <citation type="journal article" date="2010" name="Stand. Genomic Sci.">
        <title>Complete genome sequence of Olsenella uli type strain (VPI D76D-27C).</title>
        <authorList>
            <person name="Goker M."/>
            <person name="Held B."/>
            <person name="Lucas S."/>
            <person name="Nolan M."/>
            <person name="Yasawong M."/>
            <person name="Glavina Del Rio T."/>
            <person name="Tice H."/>
            <person name="Cheng J.F."/>
            <person name="Bruce D."/>
            <person name="Detter J.C."/>
            <person name="Tapia R."/>
            <person name="Han C."/>
            <person name="Goodwin L."/>
            <person name="Pitluck S."/>
            <person name="Liolios K."/>
            <person name="Ivanova N."/>
            <person name="Mavromatis K."/>
            <person name="Mikhailova N."/>
            <person name="Pati A."/>
            <person name="Chen A."/>
            <person name="Palaniappan K."/>
            <person name="Land M."/>
            <person name="Hauser L."/>
            <person name="Chang Y.J."/>
            <person name="Jeffries C.D."/>
            <person name="Rohde M."/>
            <person name="Sikorski J."/>
            <person name="Pukall R."/>
            <person name="Woyke T."/>
            <person name="Bristow J."/>
            <person name="Eisen J.A."/>
            <person name="Markowitz V."/>
            <person name="Hugenholtz P."/>
            <person name="Kyrpides N.C."/>
            <person name="Klenk H.P."/>
            <person name="Lapidus A."/>
        </authorList>
    </citation>
    <scope>NUCLEOTIDE SEQUENCE [LARGE SCALE GENOMIC DNA]</scope>
    <source>
        <strain evidence="9">ATCC 49627 / DSM 7084 / CIP 109912 / JCM 12494 / NCIMB 702895 / VPI D76D-27C</strain>
    </source>
</reference>
<dbReference type="InterPro" id="IPR037185">
    <property type="entry name" value="EmrE-like"/>
</dbReference>
<dbReference type="RefSeq" id="WP_013251242.1">
    <property type="nucleotide sequence ID" value="NC_014363.1"/>
</dbReference>
<dbReference type="OrthoDB" id="9814238at2"/>
<feature type="domain" description="EamA" evidence="7">
    <location>
        <begin position="145"/>
        <end position="283"/>
    </location>
</feature>
<dbReference type="HOGENOM" id="CLU_033863_15_1_11"/>
<comment type="subcellular location">
    <subcellularLocation>
        <location evidence="1">Membrane</location>
        <topology evidence="1">Multi-pass membrane protein</topology>
    </subcellularLocation>
</comment>
<sequence length="299" mass="30273">MSRDGAKYLAALLLFGSNGIVASSIALPSHQIVLLRTFLGALSLAALVVLGRGAGPIFQHPRQAGALAVSGAALGVGWLFLFEAYRLAGVGVASLAYYCGPVIVMILSPFLFAERLGAAKVAGIVSAVCGASLVVAQGGGKMDALGLLLGALSAVMYAAMVTFSRRSPDIQGLAAASVQLVASFAVVAAYQLVRTLLSPAEAGETLSCLAQVDWGAVLTLGLVNTGLGCYLYFSSIGTLPVHRVAIWGYLEPLSAVALSAVALGEAVTMGRVLGAMLIVGGAVASELVGRRRGVLVAAS</sequence>
<feature type="transmembrane region" description="Helical" evidence="6">
    <location>
        <begin position="144"/>
        <end position="163"/>
    </location>
</feature>
<dbReference type="GeneID" id="78511822"/>
<evidence type="ECO:0000313" key="9">
    <source>
        <dbReference type="Proteomes" id="UP000000333"/>
    </source>
</evidence>
<evidence type="ECO:0000256" key="3">
    <source>
        <dbReference type="ARBA" id="ARBA00022692"/>
    </source>
</evidence>
<dbReference type="SUPFAM" id="SSF103481">
    <property type="entry name" value="Multidrug resistance efflux transporter EmrE"/>
    <property type="match status" value="2"/>
</dbReference>
<keyword evidence="3 6" id="KW-0812">Transmembrane</keyword>
<feature type="transmembrane region" description="Helical" evidence="6">
    <location>
        <begin position="269"/>
        <end position="289"/>
    </location>
</feature>
<feature type="transmembrane region" description="Helical" evidence="6">
    <location>
        <begin position="170"/>
        <end position="192"/>
    </location>
</feature>
<dbReference type="GO" id="GO:0016020">
    <property type="term" value="C:membrane"/>
    <property type="evidence" value="ECO:0007669"/>
    <property type="project" value="UniProtKB-SubCell"/>
</dbReference>
<dbReference type="Pfam" id="PF00892">
    <property type="entry name" value="EamA"/>
    <property type="match status" value="2"/>
</dbReference>
<dbReference type="STRING" id="633147.Olsu_0366"/>
<keyword evidence="5 6" id="KW-0472">Membrane</keyword>
<name>E1QYM6_OLSUV</name>
<keyword evidence="9" id="KW-1185">Reference proteome</keyword>
<evidence type="ECO:0000256" key="4">
    <source>
        <dbReference type="ARBA" id="ARBA00022989"/>
    </source>
</evidence>
<evidence type="ECO:0000256" key="1">
    <source>
        <dbReference type="ARBA" id="ARBA00004141"/>
    </source>
</evidence>
<feature type="transmembrane region" description="Helical" evidence="6">
    <location>
        <begin position="245"/>
        <end position="263"/>
    </location>
</feature>